<dbReference type="EMBL" id="CAXAJV020001290">
    <property type="protein sequence ID" value="CAL7939753.1"/>
    <property type="molecule type" value="Genomic_DNA"/>
</dbReference>
<evidence type="ECO:0000313" key="2">
    <source>
        <dbReference type="EMBL" id="CAL7939753.1"/>
    </source>
</evidence>
<keyword evidence="3" id="KW-1185">Reference proteome</keyword>
<feature type="chain" id="PRO_5045829496" evidence="1">
    <location>
        <begin position="17"/>
        <end position="585"/>
    </location>
</feature>
<gene>
    <name evidence="2" type="ORF">XYLVIOL_LOCUS4077</name>
</gene>
<reference evidence="2 3" key="1">
    <citation type="submission" date="2024-08" db="EMBL/GenBank/DDBJ databases">
        <authorList>
            <person name="Will J Nash"/>
            <person name="Angela Man"/>
            <person name="Seanna McTaggart"/>
            <person name="Kendall Baker"/>
            <person name="Tom Barker"/>
            <person name="Leah Catchpole"/>
            <person name="Alex Durrant"/>
            <person name="Karim Gharbi"/>
            <person name="Naomi Irish"/>
            <person name="Gemy Kaithakottil"/>
            <person name="Debby Ku"/>
            <person name="Aaliyah Providence"/>
            <person name="Felix Shaw"/>
            <person name="David Swarbreck"/>
            <person name="Chris Watkins"/>
            <person name="Ann M. McCartney"/>
            <person name="Giulio Formenti"/>
            <person name="Alice Mouton"/>
            <person name="Noel Vella"/>
            <person name="Bjorn M von Reumont"/>
            <person name="Adriana Vella"/>
            <person name="Wilfried Haerty"/>
        </authorList>
    </citation>
    <scope>NUCLEOTIDE SEQUENCE [LARGE SCALE GENOMIC DNA]</scope>
</reference>
<name>A0ABP1NIW9_XYLVO</name>
<evidence type="ECO:0000256" key="1">
    <source>
        <dbReference type="SAM" id="SignalP"/>
    </source>
</evidence>
<proteinExistence type="predicted"/>
<dbReference type="Proteomes" id="UP001642520">
    <property type="component" value="Unassembled WGS sequence"/>
</dbReference>
<evidence type="ECO:0000313" key="3">
    <source>
        <dbReference type="Proteomes" id="UP001642520"/>
    </source>
</evidence>
<keyword evidence="1" id="KW-0732">Signal</keyword>
<feature type="signal peptide" evidence="1">
    <location>
        <begin position="1"/>
        <end position="16"/>
    </location>
</feature>
<comment type="caution">
    <text evidence="2">The sequence shown here is derived from an EMBL/GenBank/DDBJ whole genome shotgun (WGS) entry which is preliminary data.</text>
</comment>
<organism evidence="2 3">
    <name type="scientific">Xylocopa violacea</name>
    <name type="common">Violet carpenter bee</name>
    <name type="synonym">Apis violacea</name>
    <dbReference type="NCBI Taxonomy" id="135666"/>
    <lineage>
        <taxon>Eukaryota</taxon>
        <taxon>Metazoa</taxon>
        <taxon>Ecdysozoa</taxon>
        <taxon>Arthropoda</taxon>
        <taxon>Hexapoda</taxon>
        <taxon>Insecta</taxon>
        <taxon>Pterygota</taxon>
        <taxon>Neoptera</taxon>
        <taxon>Endopterygota</taxon>
        <taxon>Hymenoptera</taxon>
        <taxon>Apocrita</taxon>
        <taxon>Aculeata</taxon>
        <taxon>Apoidea</taxon>
        <taxon>Anthophila</taxon>
        <taxon>Apidae</taxon>
        <taxon>Xylocopa</taxon>
        <taxon>Xylocopa</taxon>
    </lineage>
</organism>
<protein>
    <submittedName>
        <fullName evidence="2">Uncharacterized protein</fullName>
    </submittedName>
</protein>
<accession>A0ABP1NIW9</accession>
<sequence length="585" mass="62461">MRLLLIALSCLAVSLALPKPKEKRGLLLADSNYGTSQHHLENVVAGARVAHGYVQSVPDVVHNAYGPPEYEPGVPLGNEYLPPVGLIKVSTPVPTYAASDAVYVPGVQKTYVTPEVAQTVSSTTVSVPVEETKTFTVTPPSTSYGVPVTETVKNSVETGVNSHVKSTVKTVKTEIHEEEQNVPSPVVNVVHQAPAVDDVARFASGVKTVPAVTTTVTKNVVGNVPLTGGLSSVYDSYARDFNVYSYPSHPSYTSYSSYPSYTSYSSYPSYTSYSSYPSYSSYSSYPSSLYSNLQHSTGLNSFDTLSTGYSRLGLSAPLSYQVPVYGTKTFGAAYSFPHTVQVPEVSSQQPYTLTHAVSRVQEPLQTLSLPSVSPVSTHLPLQTLTPVSQVHTVQSVKSVNTPVQHTVHTVQPVPAVKYTKTVTPVQHTVETVTPTHPVHSEDAAVHSQQTVKTASTVHPVKSVEILTPPLQPTESCHTVTKVVKTQTVPVNGEYVHTQKGFLDDIGHLFNPFTPFLPLFTGTSASASTEAPSEGVFLSSTPLPTAVVKESASVSNPVLVNAQVVSSTVAPFESVQPTHANGGYVY</sequence>